<dbReference type="InterPro" id="IPR041614">
    <property type="entry name" value="DprA_WH"/>
</dbReference>
<dbReference type="RefSeq" id="WP_316433444.1">
    <property type="nucleotide sequence ID" value="NZ_CP053586.1"/>
</dbReference>
<evidence type="ECO:0000256" key="1">
    <source>
        <dbReference type="ARBA" id="ARBA00006525"/>
    </source>
</evidence>
<dbReference type="Pfam" id="PF02481">
    <property type="entry name" value="DNA_processg_A"/>
    <property type="match status" value="1"/>
</dbReference>
<evidence type="ECO:0000259" key="4">
    <source>
        <dbReference type="Pfam" id="PF17782"/>
    </source>
</evidence>
<dbReference type="SUPFAM" id="SSF102405">
    <property type="entry name" value="MCP/YpsA-like"/>
    <property type="match status" value="1"/>
</dbReference>
<dbReference type="EMBL" id="CP053586">
    <property type="protein sequence ID" value="WNZ22069.1"/>
    <property type="molecule type" value="Genomic_DNA"/>
</dbReference>
<feature type="domain" description="Smf/DprA SLOG" evidence="3">
    <location>
        <begin position="79"/>
        <end position="291"/>
    </location>
</feature>
<sequence>MTARAYWLAWSQIPGVGTILLKRLHEQFGCVSVAWEADAVDLETVEGIGWQTVEVILKERQKLDPELLLEQHEQANPHFWTPADPDYPRWLFEIPDPPSVLYYRGQVERLENQGMTPTVAIVGTRSPTDYGRRWTRRLSSTLAQVGFTIVSGLAEGIDTEAHQSCLAVGGRTIAVLGTGVDVVYPYFNRGLSKQIAKQGLLVSEYPAGTQPDRVHFPRRNRIIAGLCQATLVIEAPQKSGSLITARLANEYGRDVYVLPGTLDNPKARGCLQMLSQGAQLILGESQLLEMLNALPRLGQSTLQQPTTEQLSLLSSPGRSHPAPVAEPANLEPELQQVLQAVAAEPVSLDLIVQNAGLATSAVLSALTRLELMGLVSELPGMRYQRG</sequence>
<dbReference type="NCBIfam" id="TIGR00732">
    <property type="entry name" value="dprA"/>
    <property type="match status" value="1"/>
</dbReference>
<feature type="region of interest" description="Disordered" evidence="2">
    <location>
        <begin position="305"/>
        <end position="325"/>
    </location>
</feature>
<name>A0AA96WBK5_9CYAN</name>
<dbReference type="InterPro" id="IPR036388">
    <property type="entry name" value="WH-like_DNA-bd_sf"/>
</dbReference>
<proteinExistence type="inferred from homology"/>
<gene>
    <name evidence="5" type="primary">dprA</name>
    <name evidence="5" type="ORF">HJG54_03750</name>
</gene>
<feature type="compositionally biased region" description="Polar residues" evidence="2">
    <location>
        <begin position="305"/>
        <end position="317"/>
    </location>
</feature>
<dbReference type="InterPro" id="IPR003488">
    <property type="entry name" value="DprA"/>
</dbReference>
<dbReference type="SUPFAM" id="SSF47781">
    <property type="entry name" value="RuvA domain 2-like"/>
    <property type="match status" value="1"/>
</dbReference>
<feature type="domain" description="DprA winged helix" evidence="4">
    <location>
        <begin position="322"/>
        <end position="381"/>
    </location>
</feature>
<dbReference type="AlphaFoldDB" id="A0AA96WBK5"/>
<dbReference type="PANTHER" id="PTHR43022">
    <property type="entry name" value="PROTEIN SMF"/>
    <property type="match status" value="1"/>
</dbReference>
<protein>
    <submittedName>
        <fullName evidence="5">DNA-protecting protein DprA</fullName>
    </submittedName>
</protein>
<dbReference type="InterPro" id="IPR010994">
    <property type="entry name" value="RuvA_2-like"/>
</dbReference>
<organism evidence="5">
    <name type="scientific">Leptolyngbya sp. NK1-12</name>
    <dbReference type="NCBI Taxonomy" id="2547451"/>
    <lineage>
        <taxon>Bacteria</taxon>
        <taxon>Bacillati</taxon>
        <taxon>Cyanobacteriota</taxon>
        <taxon>Cyanophyceae</taxon>
        <taxon>Leptolyngbyales</taxon>
        <taxon>Leptolyngbyaceae</taxon>
        <taxon>Leptolyngbya group</taxon>
        <taxon>Leptolyngbya</taxon>
    </lineage>
</organism>
<dbReference type="InterPro" id="IPR057666">
    <property type="entry name" value="DrpA_SLOG"/>
</dbReference>
<evidence type="ECO:0000256" key="2">
    <source>
        <dbReference type="SAM" id="MobiDB-lite"/>
    </source>
</evidence>
<evidence type="ECO:0000259" key="3">
    <source>
        <dbReference type="Pfam" id="PF02481"/>
    </source>
</evidence>
<comment type="similarity">
    <text evidence="1">Belongs to the DprA/Smf family.</text>
</comment>
<dbReference type="Gene3D" id="3.40.50.450">
    <property type="match status" value="1"/>
</dbReference>
<dbReference type="GO" id="GO:0009294">
    <property type="term" value="P:DNA-mediated transformation"/>
    <property type="evidence" value="ECO:0007669"/>
    <property type="project" value="InterPro"/>
</dbReference>
<reference evidence="5" key="1">
    <citation type="submission" date="2020-05" db="EMBL/GenBank/DDBJ databases">
        <authorList>
            <person name="Zhu T."/>
            <person name="Keshari N."/>
            <person name="Lu X."/>
        </authorList>
    </citation>
    <scope>NUCLEOTIDE SEQUENCE</scope>
    <source>
        <strain evidence="5">NK1-12</strain>
    </source>
</reference>
<dbReference type="Pfam" id="PF17782">
    <property type="entry name" value="WHD_DprA"/>
    <property type="match status" value="1"/>
</dbReference>
<accession>A0AA96WBK5</accession>
<dbReference type="PANTHER" id="PTHR43022:SF1">
    <property type="entry name" value="PROTEIN SMF"/>
    <property type="match status" value="1"/>
</dbReference>
<evidence type="ECO:0000313" key="5">
    <source>
        <dbReference type="EMBL" id="WNZ22069.1"/>
    </source>
</evidence>
<dbReference type="Gene3D" id="1.10.10.10">
    <property type="entry name" value="Winged helix-like DNA-binding domain superfamily/Winged helix DNA-binding domain"/>
    <property type="match status" value="1"/>
</dbReference>